<organism evidence="2 3">
    <name type="scientific">Sinomicrobium oceani</name>
    <dbReference type="NCBI Taxonomy" id="1150368"/>
    <lineage>
        <taxon>Bacteria</taxon>
        <taxon>Pseudomonadati</taxon>
        <taxon>Bacteroidota</taxon>
        <taxon>Flavobacteriia</taxon>
        <taxon>Flavobacteriales</taxon>
        <taxon>Flavobacteriaceae</taxon>
        <taxon>Sinomicrobium</taxon>
    </lineage>
</organism>
<dbReference type="STRING" id="1150368.SAMN02927921_01374"/>
<sequence>MDFEFLSPVSTVVLAHSQLLSRQTIGKYISIHTEKDGLPELDDVQLAIIGVNETRNASVQAMDRPDLNEIRIQLYQLYTGNWGSNIVDLGNIEPGERVEDTYFAVKTVVEYLVKNRIIPIVIGGSQDITYAVYRAFDQLEQMVNLVAVDHRFDFGSSDELISSNSYISKIIVEQPNNLFNFCNLGYQTYFNAQEEIDLMEKLFFDAYRLGEVTGDITLVEPVFRDADVVSIDITAVRASDLGYPSDTYPNGFDGREICAIARYAGISDKVSVFGIFENRNTRMNAQLVAQVLWYFMEGYNFRKKDYPYIGTRSYEKYIVPMEEQELCFYKSDISGRWWIEVPILGEMNNKLKRHTLLPCTHKDYLDACNEVIPERWWKAYKKTAL</sequence>
<dbReference type="InterPro" id="IPR006035">
    <property type="entry name" value="Ureohydrolase"/>
</dbReference>
<dbReference type="Gene3D" id="3.40.800.10">
    <property type="entry name" value="Ureohydrolase domain"/>
    <property type="match status" value="1"/>
</dbReference>
<dbReference type="PROSITE" id="PS51409">
    <property type="entry name" value="ARGINASE_2"/>
    <property type="match status" value="1"/>
</dbReference>
<dbReference type="EMBL" id="FPJE01000006">
    <property type="protein sequence ID" value="SFW37396.1"/>
    <property type="molecule type" value="Genomic_DNA"/>
</dbReference>
<dbReference type="Pfam" id="PF00491">
    <property type="entry name" value="Arginase"/>
    <property type="match status" value="1"/>
</dbReference>
<comment type="similarity">
    <text evidence="1">Belongs to the arginase family.</text>
</comment>
<keyword evidence="3" id="KW-1185">Reference proteome</keyword>
<dbReference type="OrthoDB" id="931936at2"/>
<protein>
    <submittedName>
        <fullName evidence="2">Arginase family enzyme</fullName>
    </submittedName>
</protein>
<name>A0A1K1NQ10_9FLAO</name>
<evidence type="ECO:0000256" key="1">
    <source>
        <dbReference type="PROSITE-ProRule" id="PRU00742"/>
    </source>
</evidence>
<dbReference type="CDD" id="cd09988">
    <property type="entry name" value="Formimidoylglutamase"/>
    <property type="match status" value="1"/>
</dbReference>
<dbReference type="InterPro" id="IPR023696">
    <property type="entry name" value="Ureohydrolase_dom_sf"/>
</dbReference>
<reference evidence="2 3" key="1">
    <citation type="submission" date="2016-11" db="EMBL/GenBank/DDBJ databases">
        <authorList>
            <person name="Jaros S."/>
            <person name="Januszkiewicz K."/>
            <person name="Wedrychowicz H."/>
        </authorList>
    </citation>
    <scope>NUCLEOTIDE SEQUENCE [LARGE SCALE GENOMIC DNA]</scope>
    <source>
        <strain evidence="2 3">CGMCC 1.12145</strain>
    </source>
</reference>
<dbReference type="GO" id="GO:0046872">
    <property type="term" value="F:metal ion binding"/>
    <property type="evidence" value="ECO:0007669"/>
    <property type="project" value="InterPro"/>
</dbReference>
<proteinExistence type="inferred from homology"/>
<gene>
    <name evidence="2" type="ORF">SAMN02927921_01374</name>
</gene>
<accession>A0A1K1NQ10</accession>
<evidence type="ECO:0000313" key="2">
    <source>
        <dbReference type="EMBL" id="SFW37396.1"/>
    </source>
</evidence>
<dbReference type="Proteomes" id="UP000182248">
    <property type="component" value="Unassembled WGS sequence"/>
</dbReference>
<evidence type="ECO:0000313" key="3">
    <source>
        <dbReference type="Proteomes" id="UP000182248"/>
    </source>
</evidence>
<dbReference type="AlphaFoldDB" id="A0A1K1NQ10"/>
<dbReference type="GO" id="GO:0016813">
    <property type="term" value="F:hydrolase activity, acting on carbon-nitrogen (but not peptide) bonds, in linear amidines"/>
    <property type="evidence" value="ECO:0007669"/>
    <property type="project" value="UniProtKB-ARBA"/>
</dbReference>
<dbReference type="SUPFAM" id="SSF52768">
    <property type="entry name" value="Arginase/deacetylase"/>
    <property type="match status" value="1"/>
</dbReference>
<dbReference type="RefSeq" id="WP_072316615.1">
    <property type="nucleotide sequence ID" value="NZ_FPJE01000006.1"/>
</dbReference>